<evidence type="ECO:0000313" key="3">
    <source>
        <dbReference type="EMBL" id="OZI22491.1"/>
    </source>
</evidence>
<name>A0A261RC29_9BORD</name>
<feature type="compositionally biased region" description="Basic residues" evidence="1">
    <location>
        <begin position="58"/>
        <end position="68"/>
    </location>
</feature>
<feature type="domain" description="DUF4142" evidence="2">
    <location>
        <begin position="148"/>
        <end position="285"/>
    </location>
</feature>
<comment type="caution">
    <text evidence="3">The sequence shown here is derived from an EMBL/GenBank/DDBJ whole genome shotgun (WGS) entry which is preliminary data.</text>
</comment>
<evidence type="ECO:0000256" key="1">
    <source>
        <dbReference type="SAM" id="MobiDB-lite"/>
    </source>
</evidence>
<evidence type="ECO:0000259" key="2">
    <source>
        <dbReference type="Pfam" id="PF13628"/>
    </source>
</evidence>
<sequence length="306" mass="33437">MPLARNLPSPMSPTNKRIASPGATPSARSTIVRPTRTAPAPRCGFHPGWSRMTCGTRATRRRARRRWTIARSCPDTRRPSPRLRAAGRGQLHRPPQARGLLSLSRPRWRATLGETDMDPWKMAGIAAVAAAAVIVGIQAYASSAALDQQDRLFMEAATRAGLFELRSGELALQRATRSEVREYARAVRADHAHARASLLALAADKSRSVPTAVGAEQHAVLGELQKAAPGEFDELYLTKVALEGQAAVLRLYKRTVRNSKDPQIQAYAASVVPMLQSHLEKARELQAMQYWQADSPMLAAVESGQL</sequence>
<dbReference type="Proteomes" id="UP000216947">
    <property type="component" value="Unassembled WGS sequence"/>
</dbReference>
<evidence type="ECO:0000313" key="4">
    <source>
        <dbReference type="Proteomes" id="UP000216947"/>
    </source>
</evidence>
<reference evidence="4" key="1">
    <citation type="submission" date="2017-05" db="EMBL/GenBank/DDBJ databases">
        <title>Complete and WGS of Bordetella genogroups.</title>
        <authorList>
            <person name="Spilker T."/>
            <person name="Lipuma J."/>
        </authorList>
    </citation>
    <scope>NUCLEOTIDE SEQUENCE [LARGE SCALE GENOMIC DNA]</scope>
    <source>
        <strain evidence="4">AU18089</strain>
    </source>
</reference>
<dbReference type="PANTHER" id="PTHR38593">
    <property type="entry name" value="BLR2558 PROTEIN"/>
    <property type="match status" value="1"/>
</dbReference>
<dbReference type="EMBL" id="NEVK01000004">
    <property type="protein sequence ID" value="OZI22491.1"/>
    <property type="molecule type" value="Genomic_DNA"/>
</dbReference>
<accession>A0A261RC29</accession>
<organism evidence="3 4">
    <name type="scientific">Bordetella genomosp. 7</name>
    <dbReference type="NCBI Taxonomy" id="1416805"/>
    <lineage>
        <taxon>Bacteria</taxon>
        <taxon>Pseudomonadati</taxon>
        <taxon>Pseudomonadota</taxon>
        <taxon>Betaproteobacteria</taxon>
        <taxon>Burkholderiales</taxon>
        <taxon>Alcaligenaceae</taxon>
        <taxon>Bordetella</taxon>
    </lineage>
</organism>
<proteinExistence type="predicted"/>
<dbReference type="PANTHER" id="PTHR38593:SF1">
    <property type="entry name" value="BLR2558 PROTEIN"/>
    <property type="match status" value="1"/>
</dbReference>
<protein>
    <recommendedName>
        <fullName evidence="2">DUF4142 domain-containing protein</fullName>
    </recommendedName>
</protein>
<dbReference type="AlphaFoldDB" id="A0A261RC29"/>
<dbReference type="Pfam" id="PF13628">
    <property type="entry name" value="DUF4142"/>
    <property type="match status" value="1"/>
</dbReference>
<dbReference type="InterPro" id="IPR012347">
    <property type="entry name" value="Ferritin-like"/>
</dbReference>
<gene>
    <name evidence="3" type="ORF">CAL19_08120</name>
</gene>
<keyword evidence="4" id="KW-1185">Reference proteome</keyword>
<feature type="region of interest" description="Disordered" evidence="1">
    <location>
        <begin position="1"/>
        <end position="94"/>
    </location>
</feature>
<dbReference type="Gene3D" id="1.20.1260.10">
    <property type="match status" value="1"/>
</dbReference>
<dbReference type="InterPro" id="IPR025419">
    <property type="entry name" value="DUF4142"/>
</dbReference>